<organism evidence="2 3">
    <name type="scientific">Mycobacterium intermedium</name>
    <dbReference type="NCBI Taxonomy" id="28445"/>
    <lineage>
        <taxon>Bacteria</taxon>
        <taxon>Bacillati</taxon>
        <taxon>Actinomycetota</taxon>
        <taxon>Actinomycetes</taxon>
        <taxon>Mycobacteriales</taxon>
        <taxon>Mycobacteriaceae</taxon>
        <taxon>Mycobacterium</taxon>
        <taxon>Mycobacterium simiae complex</taxon>
    </lineage>
</organism>
<comment type="caution">
    <text evidence="2">The sequence shown here is derived from an EMBL/GenBank/DDBJ whole genome shotgun (WGS) entry which is preliminary data.</text>
</comment>
<keyword evidence="3" id="KW-1185">Reference proteome</keyword>
<dbReference type="Proteomes" id="UP000192739">
    <property type="component" value="Unassembled WGS sequence"/>
</dbReference>
<sequence>MSLQRFAQFLVAVLIGLTALLGGTGVARADPEDATPPIIDDMLAIPGFLAGPGQDPRSLDTPNNFGVPGQKDWTGSGMFCQNRNAKCQKMGF</sequence>
<accession>A0A1E3SB34</accession>
<protein>
    <recommendedName>
        <fullName evidence="4">DUF732 domain-containing protein</fullName>
    </recommendedName>
</protein>
<dbReference type="RefSeq" id="WP_069420977.1">
    <property type="nucleotide sequence ID" value="NZ_CBCRZH010000033.1"/>
</dbReference>
<gene>
    <name evidence="2" type="ORF">BST27_14200</name>
</gene>
<evidence type="ECO:0000313" key="3">
    <source>
        <dbReference type="Proteomes" id="UP000192739"/>
    </source>
</evidence>
<proteinExistence type="predicted"/>
<evidence type="ECO:0000313" key="2">
    <source>
        <dbReference type="EMBL" id="ORB04677.1"/>
    </source>
</evidence>
<dbReference type="STRING" id="28445.BHQ20_20400"/>
<keyword evidence="1" id="KW-0732">Signal</keyword>
<feature type="chain" id="PRO_5014267836" description="DUF732 domain-containing protein" evidence="1">
    <location>
        <begin position="30"/>
        <end position="92"/>
    </location>
</feature>
<feature type="signal peptide" evidence="1">
    <location>
        <begin position="1"/>
        <end position="29"/>
    </location>
</feature>
<evidence type="ECO:0008006" key="4">
    <source>
        <dbReference type="Google" id="ProtNLM"/>
    </source>
</evidence>
<name>A0A1E3SB34_MYCIE</name>
<dbReference type="OrthoDB" id="4752991at2"/>
<dbReference type="AlphaFoldDB" id="A0A1E3SB34"/>
<dbReference type="EMBL" id="MVHT01000035">
    <property type="protein sequence ID" value="ORB04677.1"/>
    <property type="molecule type" value="Genomic_DNA"/>
</dbReference>
<evidence type="ECO:0000256" key="1">
    <source>
        <dbReference type="SAM" id="SignalP"/>
    </source>
</evidence>
<reference evidence="2 3" key="1">
    <citation type="submission" date="2017-02" db="EMBL/GenBank/DDBJ databases">
        <title>The new phylogeny of genus Mycobacterium.</title>
        <authorList>
            <person name="Tortoli E."/>
            <person name="Trovato A."/>
            <person name="Cirillo D.M."/>
        </authorList>
    </citation>
    <scope>NUCLEOTIDE SEQUENCE [LARGE SCALE GENOMIC DNA]</scope>
    <source>
        <strain evidence="2 3">DSM 44049</strain>
    </source>
</reference>